<comment type="caution">
    <text evidence="1">The sequence shown here is derived from an EMBL/GenBank/DDBJ whole genome shotgun (WGS) entry which is preliminary data.</text>
</comment>
<evidence type="ECO:0000313" key="2">
    <source>
        <dbReference type="Proteomes" id="UP000003231"/>
    </source>
</evidence>
<accession>A0AB72ZMC1</accession>
<evidence type="ECO:0000313" key="1">
    <source>
        <dbReference type="EMBL" id="EIR22908.1"/>
    </source>
</evidence>
<reference evidence="1 2" key="1">
    <citation type="submission" date="2012-05" db="EMBL/GenBank/DDBJ databases">
        <title>Genome sequence of Yersinia Pestis PY-08.</title>
        <authorList>
            <person name="Santana-Cruz I."/>
            <person name="Sengamalay N."/>
            <person name="McCracken C."/>
            <person name="Daugherty S.C."/>
            <person name="Maroo A."/>
            <person name="Vara P.G."/>
            <person name="Tallon L.J."/>
            <person name="Sadzewicz L."/>
            <person name="Vinetz J.M."/>
            <person name="Cespedes Zambrano M.J."/>
            <person name="Fraser-Liggett C.M."/>
            <person name="Tettelin H."/>
        </authorList>
    </citation>
    <scope>NUCLEOTIDE SEQUENCE [LARGE SCALE GENOMIC DNA]</scope>
    <source>
        <strain evidence="1 2">PY-08</strain>
    </source>
</reference>
<proteinExistence type="predicted"/>
<gene>
    <name evidence="1" type="ORF">YPPY08_1024</name>
</gene>
<organism evidence="1 2">
    <name type="scientific">Yersinia pestis PY-08</name>
    <dbReference type="NCBI Taxonomy" id="992134"/>
    <lineage>
        <taxon>Bacteria</taxon>
        <taxon>Pseudomonadati</taxon>
        <taxon>Pseudomonadota</taxon>
        <taxon>Gammaproteobacteria</taxon>
        <taxon>Enterobacterales</taxon>
        <taxon>Yersiniaceae</taxon>
        <taxon>Yersinia</taxon>
    </lineage>
</organism>
<protein>
    <submittedName>
        <fullName evidence="1">Glucosidase</fullName>
    </submittedName>
</protein>
<dbReference type="GO" id="GO:0003824">
    <property type="term" value="F:catalytic activity"/>
    <property type="evidence" value="ECO:0007669"/>
    <property type="project" value="InterPro"/>
</dbReference>
<dbReference type="GO" id="GO:0030246">
    <property type="term" value="F:carbohydrate binding"/>
    <property type="evidence" value="ECO:0007669"/>
    <property type="project" value="InterPro"/>
</dbReference>
<dbReference type="EMBL" id="AKRT01000131">
    <property type="protein sequence ID" value="EIR22908.1"/>
    <property type="molecule type" value="Genomic_DNA"/>
</dbReference>
<name>A0AB72ZMC1_YERPE</name>
<feature type="non-terminal residue" evidence="1">
    <location>
        <position position="109"/>
    </location>
</feature>
<dbReference type="SUPFAM" id="SSF74650">
    <property type="entry name" value="Galactose mutarotase-like"/>
    <property type="match status" value="1"/>
</dbReference>
<sequence>MKTLKNWLLINEYPDHLELRVDDRHIFCLYVLEPNLCRVLIKREGELALSRTWSIAPQGDVPWSGRDRLSLEGFSLPGYQLEKHEQQLVVTTECLRVTIHQPLHLTWEY</sequence>
<dbReference type="AlphaFoldDB" id="A0AB72ZMC1"/>
<dbReference type="GO" id="GO:0005975">
    <property type="term" value="P:carbohydrate metabolic process"/>
    <property type="evidence" value="ECO:0007669"/>
    <property type="project" value="InterPro"/>
</dbReference>
<dbReference type="InterPro" id="IPR011013">
    <property type="entry name" value="Gal_mutarotase_sf_dom"/>
</dbReference>
<dbReference type="Proteomes" id="UP000003231">
    <property type="component" value="Unassembled WGS sequence"/>
</dbReference>